<dbReference type="GO" id="GO:0051453">
    <property type="term" value="P:regulation of intracellular pH"/>
    <property type="evidence" value="ECO:0007669"/>
    <property type="project" value="TreeGrafter"/>
</dbReference>
<feature type="transmembrane region" description="Helical" evidence="12">
    <location>
        <begin position="75"/>
        <end position="97"/>
    </location>
</feature>
<keyword evidence="11" id="KW-0739">Sodium transport</keyword>
<dbReference type="EMBL" id="VBAK01000054">
    <property type="protein sequence ID" value="TMI92656.1"/>
    <property type="molecule type" value="Genomic_DNA"/>
</dbReference>
<evidence type="ECO:0000256" key="4">
    <source>
        <dbReference type="ARBA" id="ARBA00022449"/>
    </source>
</evidence>
<keyword evidence="3" id="KW-0813">Transport</keyword>
<evidence type="ECO:0000256" key="6">
    <source>
        <dbReference type="ARBA" id="ARBA00022692"/>
    </source>
</evidence>
<gene>
    <name evidence="14" type="ORF">E6H00_02370</name>
</gene>
<evidence type="ECO:0000256" key="3">
    <source>
        <dbReference type="ARBA" id="ARBA00022448"/>
    </source>
</evidence>
<evidence type="ECO:0000256" key="7">
    <source>
        <dbReference type="ARBA" id="ARBA00022989"/>
    </source>
</evidence>
<feature type="domain" description="Cation/H+ exchanger transmembrane" evidence="13">
    <location>
        <begin position="9"/>
        <end position="377"/>
    </location>
</feature>
<evidence type="ECO:0000256" key="12">
    <source>
        <dbReference type="SAM" id="Phobius"/>
    </source>
</evidence>
<dbReference type="Proteomes" id="UP000318509">
    <property type="component" value="Unassembled WGS sequence"/>
</dbReference>
<name>A0A537KAV2_9BACT</name>
<evidence type="ECO:0000256" key="8">
    <source>
        <dbReference type="ARBA" id="ARBA00023053"/>
    </source>
</evidence>
<dbReference type="InterPro" id="IPR006153">
    <property type="entry name" value="Cation/H_exchanger_TM"/>
</dbReference>
<accession>A0A537KAV2</accession>
<feature type="transmembrane region" description="Helical" evidence="12">
    <location>
        <begin position="175"/>
        <end position="197"/>
    </location>
</feature>
<dbReference type="GO" id="GO:0005886">
    <property type="term" value="C:plasma membrane"/>
    <property type="evidence" value="ECO:0007669"/>
    <property type="project" value="UniProtKB-SubCell"/>
</dbReference>
<feature type="transmembrane region" description="Helical" evidence="12">
    <location>
        <begin position="322"/>
        <end position="341"/>
    </location>
</feature>
<evidence type="ECO:0000313" key="15">
    <source>
        <dbReference type="Proteomes" id="UP000318509"/>
    </source>
</evidence>
<keyword evidence="6 12" id="KW-0812">Transmembrane</keyword>
<keyword evidence="9" id="KW-0406">Ion transport</keyword>
<feature type="transmembrane region" description="Helical" evidence="12">
    <location>
        <begin position="209"/>
        <end position="239"/>
    </location>
</feature>
<keyword evidence="7 12" id="KW-1133">Transmembrane helix</keyword>
<evidence type="ECO:0000256" key="10">
    <source>
        <dbReference type="ARBA" id="ARBA00023136"/>
    </source>
</evidence>
<evidence type="ECO:0000256" key="1">
    <source>
        <dbReference type="ARBA" id="ARBA00004651"/>
    </source>
</evidence>
<protein>
    <submittedName>
        <fullName evidence="14">Sodium:proton antiporter</fullName>
    </submittedName>
</protein>
<feature type="transmembrane region" description="Helical" evidence="12">
    <location>
        <begin position="25"/>
        <end position="42"/>
    </location>
</feature>
<comment type="caution">
    <text evidence="14">The sequence shown here is derived from an EMBL/GenBank/DDBJ whole genome shotgun (WGS) entry which is preliminary data.</text>
</comment>
<keyword evidence="4" id="KW-0050">Antiport</keyword>
<dbReference type="GO" id="GO:0015385">
    <property type="term" value="F:sodium:proton antiporter activity"/>
    <property type="evidence" value="ECO:0007669"/>
    <property type="project" value="InterPro"/>
</dbReference>
<dbReference type="AlphaFoldDB" id="A0A537KAV2"/>
<evidence type="ECO:0000259" key="13">
    <source>
        <dbReference type="Pfam" id="PF00999"/>
    </source>
</evidence>
<feature type="transmembrane region" description="Helical" evidence="12">
    <location>
        <begin position="109"/>
        <end position="128"/>
    </location>
</feature>
<evidence type="ECO:0000256" key="11">
    <source>
        <dbReference type="ARBA" id="ARBA00023201"/>
    </source>
</evidence>
<organism evidence="14 15">
    <name type="scientific">Candidatus Segetimicrobium genomatis</name>
    <dbReference type="NCBI Taxonomy" id="2569760"/>
    <lineage>
        <taxon>Bacteria</taxon>
        <taxon>Bacillati</taxon>
        <taxon>Candidatus Sysuimicrobiota</taxon>
        <taxon>Candidatus Sysuimicrobiia</taxon>
        <taxon>Candidatus Sysuimicrobiales</taxon>
        <taxon>Candidatus Segetimicrobiaceae</taxon>
        <taxon>Candidatus Segetimicrobium</taxon>
    </lineage>
</organism>
<comment type="subcellular location">
    <subcellularLocation>
        <location evidence="1">Cell membrane</location>
        <topology evidence="1">Multi-pass membrane protein</topology>
    </subcellularLocation>
</comment>
<dbReference type="PANTHER" id="PTHR10110">
    <property type="entry name" value="SODIUM/HYDROGEN EXCHANGER"/>
    <property type="match status" value="1"/>
</dbReference>
<keyword evidence="8" id="KW-0915">Sodium</keyword>
<evidence type="ECO:0000256" key="5">
    <source>
        <dbReference type="ARBA" id="ARBA00022475"/>
    </source>
</evidence>
<reference evidence="14 15" key="1">
    <citation type="journal article" date="2019" name="Nat. Microbiol.">
        <title>Mediterranean grassland soil C-N compound turnover is dependent on rainfall and depth, and is mediated by genomically divergent microorganisms.</title>
        <authorList>
            <person name="Diamond S."/>
            <person name="Andeer P.F."/>
            <person name="Li Z."/>
            <person name="Crits-Christoph A."/>
            <person name="Burstein D."/>
            <person name="Anantharaman K."/>
            <person name="Lane K.R."/>
            <person name="Thomas B.C."/>
            <person name="Pan C."/>
            <person name="Northen T.R."/>
            <person name="Banfield J.F."/>
        </authorList>
    </citation>
    <scope>NUCLEOTIDE SEQUENCE [LARGE SCALE GENOMIC DNA]</scope>
    <source>
        <strain evidence="14">NP_3</strain>
    </source>
</reference>
<dbReference type="Gene3D" id="6.10.140.1330">
    <property type="match status" value="1"/>
</dbReference>
<evidence type="ECO:0000256" key="9">
    <source>
        <dbReference type="ARBA" id="ARBA00023065"/>
    </source>
</evidence>
<dbReference type="PANTHER" id="PTHR10110:SF195">
    <property type="entry name" value="NA(+)_H(+) ANTIPORTER NHAS2"/>
    <property type="match status" value="1"/>
</dbReference>
<evidence type="ECO:0000313" key="14">
    <source>
        <dbReference type="EMBL" id="TMI92656.1"/>
    </source>
</evidence>
<comment type="similarity">
    <text evidence="2">Belongs to the monovalent cation:proton antiporter 1 (CPA1) transporter (TC 2.A.36) family.</text>
</comment>
<keyword evidence="5" id="KW-1003">Cell membrane</keyword>
<feature type="transmembrane region" description="Helical" evidence="12">
    <location>
        <begin position="150"/>
        <end position="168"/>
    </location>
</feature>
<keyword evidence="10 12" id="KW-0472">Membrane</keyword>
<feature type="transmembrane region" description="Helical" evidence="12">
    <location>
        <begin position="288"/>
        <end position="310"/>
    </location>
</feature>
<feature type="transmembrane region" description="Helical" evidence="12">
    <location>
        <begin position="353"/>
        <end position="371"/>
    </location>
</feature>
<proteinExistence type="inferred from homology"/>
<feature type="transmembrane region" description="Helical" evidence="12">
    <location>
        <begin position="260"/>
        <end position="282"/>
    </location>
</feature>
<dbReference type="GO" id="GO:0015386">
    <property type="term" value="F:potassium:proton antiporter activity"/>
    <property type="evidence" value="ECO:0007669"/>
    <property type="project" value="TreeGrafter"/>
</dbReference>
<dbReference type="GO" id="GO:0098719">
    <property type="term" value="P:sodium ion import across plasma membrane"/>
    <property type="evidence" value="ECO:0007669"/>
    <property type="project" value="TreeGrafter"/>
</dbReference>
<sequence length="385" mass="38841">MQLALLFMVAAAVVAIVAQRLRFPYTVALVIAGLAAGALRLLPPVEVSSEVLLTIVIPPLLFEGALHLSPAHLRAYGLLIGLLAIPGTLVAAVAIGWAAAAAGVPPRAAMLLGVIAAAIDPVSVIALVREAGLDPRLAAVLEGEAVLNDGVAIVLFTIVSGPAVGGFWPAAGQFVWLIAAGGLVGVLLAAGVSYVLGRVAQPLVETLGSLILLVGSLLAAGRVGASGIIAVMCAGVVFASSGRRGLTGAGGETLRTVWDFLAFLANSALFLFIGLQVTGAHLARHGALIAAVIAAALAARAITVYGFAAVSRRAGAGISPAWRHVLFWGGLRGGVAIALVLDLVAGLPGRDDVAAAVFGLVVFTLIGQGLSMQPLMRRVRLLPAT</sequence>
<dbReference type="InterPro" id="IPR018422">
    <property type="entry name" value="Cation/H_exchanger_CPA1"/>
</dbReference>
<evidence type="ECO:0000256" key="2">
    <source>
        <dbReference type="ARBA" id="ARBA00007367"/>
    </source>
</evidence>
<dbReference type="Pfam" id="PF00999">
    <property type="entry name" value="Na_H_Exchanger"/>
    <property type="match status" value="1"/>
</dbReference>